<dbReference type="InterPro" id="IPR051806">
    <property type="entry name" value="HAD-like_SPP"/>
</dbReference>
<dbReference type="GO" id="GO:0050308">
    <property type="term" value="F:sugar-phosphatase activity"/>
    <property type="evidence" value="ECO:0007669"/>
    <property type="project" value="TreeGrafter"/>
</dbReference>
<dbReference type="SUPFAM" id="SSF56784">
    <property type="entry name" value="HAD-like"/>
    <property type="match status" value="1"/>
</dbReference>
<organism evidence="1 2">
    <name type="scientific">Klugiella xanthotipulae</name>
    <dbReference type="NCBI Taxonomy" id="244735"/>
    <lineage>
        <taxon>Bacteria</taxon>
        <taxon>Bacillati</taxon>
        <taxon>Actinomycetota</taxon>
        <taxon>Actinomycetes</taxon>
        <taxon>Micrococcales</taxon>
        <taxon>Microbacteriaceae</taxon>
        <taxon>Klugiella</taxon>
    </lineage>
</organism>
<dbReference type="PANTHER" id="PTHR43481">
    <property type="entry name" value="FRUCTOSE-1-PHOSPHATE PHOSPHATASE"/>
    <property type="match status" value="1"/>
</dbReference>
<dbReference type="RefSeq" id="WP_141916190.1">
    <property type="nucleotide sequence ID" value="NZ_BAAAYS010000027.1"/>
</dbReference>
<dbReference type="Gene3D" id="3.40.50.1000">
    <property type="entry name" value="HAD superfamily/HAD-like"/>
    <property type="match status" value="1"/>
</dbReference>
<dbReference type="Proteomes" id="UP000318331">
    <property type="component" value="Unassembled WGS sequence"/>
</dbReference>
<accession>A0A543I684</accession>
<keyword evidence="2" id="KW-1185">Reference proteome</keyword>
<dbReference type="InterPro" id="IPR023198">
    <property type="entry name" value="PGP-like_dom2"/>
</dbReference>
<protein>
    <submittedName>
        <fullName evidence="1">Sugar-phosphatase</fullName>
    </submittedName>
</protein>
<dbReference type="SFLD" id="SFLDS00003">
    <property type="entry name" value="Haloacid_Dehalogenase"/>
    <property type="match status" value="1"/>
</dbReference>
<dbReference type="Pfam" id="PF00702">
    <property type="entry name" value="Hydrolase"/>
    <property type="match status" value="1"/>
</dbReference>
<dbReference type="Gene3D" id="1.10.150.240">
    <property type="entry name" value="Putative phosphatase, domain 2"/>
    <property type="match status" value="1"/>
</dbReference>
<dbReference type="SFLD" id="SFLDG01129">
    <property type="entry name" value="C1.5:_HAD__Beta-PGM__Phosphata"/>
    <property type="match status" value="1"/>
</dbReference>
<sequence>MSPVPLENPRFTGEFDAVLCDLDGTLIDSTPAVIRCWTRLAVEEGLDPRRLMHMHGMPAEQLLARLLPAERVPAALARIIALEESDTAGVVALPGARELFDSLPENKRAIVTSCTRTLALVRLREAGITPPATLVSFDDVTNGKPHPEPFQLGAERLGVSPARCLVVEDAPAGLAAGRAAGSTTLGTAGTHPAHELNADCVTDSLARVTAIETNGVLTISVV</sequence>
<evidence type="ECO:0000313" key="1">
    <source>
        <dbReference type="EMBL" id="TQM66112.1"/>
    </source>
</evidence>
<dbReference type="InterPro" id="IPR006439">
    <property type="entry name" value="HAD-SF_hydro_IA"/>
</dbReference>
<gene>
    <name evidence="1" type="ORF">FB466_0939</name>
</gene>
<evidence type="ECO:0000313" key="2">
    <source>
        <dbReference type="Proteomes" id="UP000318331"/>
    </source>
</evidence>
<dbReference type="OrthoDB" id="9800058at2"/>
<name>A0A543I684_9MICO</name>
<dbReference type="EMBL" id="VFPN01000001">
    <property type="protein sequence ID" value="TQM66112.1"/>
    <property type="molecule type" value="Genomic_DNA"/>
</dbReference>
<reference evidence="1 2" key="1">
    <citation type="submission" date="2019-06" db="EMBL/GenBank/DDBJ databases">
        <title>Sequencing the genomes of 1000 actinobacteria strains.</title>
        <authorList>
            <person name="Klenk H.-P."/>
        </authorList>
    </citation>
    <scope>NUCLEOTIDE SEQUENCE [LARGE SCALE GENOMIC DNA]</scope>
    <source>
        <strain evidence="1 2">DSM 18031</strain>
    </source>
</reference>
<dbReference type="NCBIfam" id="TIGR01509">
    <property type="entry name" value="HAD-SF-IA-v3"/>
    <property type="match status" value="1"/>
</dbReference>
<comment type="caution">
    <text evidence="1">The sequence shown here is derived from an EMBL/GenBank/DDBJ whole genome shotgun (WGS) entry which is preliminary data.</text>
</comment>
<proteinExistence type="predicted"/>
<dbReference type="InterPro" id="IPR036412">
    <property type="entry name" value="HAD-like_sf"/>
</dbReference>
<dbReference type="PANTHER" id="PTHR43481:SF4">
    <property type="entry name" value="GLYCEROL-1-PHOSPHATE PHOSPHOHYDROLASE 1-RELATED"/>
    <property type="match status" value="1"/>
</dbReference>
<dbReference type="InterPro" id="IPR023214">
    <property type="entry name" value="HAD_sf"/>
</dbReference>
<dbReference type="AlphaFoldDB" id="A0A543I684"/>